<keyword evidence="3" id="KW-1185">Reference proteome</keyword>
<organism evidence="2 3">
    <name type="scientific">Extremus antarcticus</name>
    <dbReference type="NCBI Taxonomy" id="702011"/>
    <lineage>
        <taxon>Eukaryota</taxon>
        <taxon>Fungi</taxon>
        <taxon>Dikarya</taxon>
        <taxon>Ascomycota</taxon>
        <taxon>Pezizomycotina</taxon>
        <taxon>Dothideomycetes</taxon>
        <taxon>Dothideomycetidae</taxon>
        <taxon>Mycosphaerellales</taxon>
        <taxon>Extremaceae</taxon>
        <taxon>Extremus</taxon>
    </lineage>
</organism>
<feature type="signal peptide" evidence="1">
    <location>
        <begin position="1"/>
        <end position="19"/>
    </location>
</feature>
<dbReference type="Gene3D" id="3.40.390.10">
    <property type="entry name" value="Collagenase (Catalytic Domain)"/>
    <property type="match status" value="1"/>
</dbReference>
<comment type="caution">
    <text evidence="2">The sequence shown here is derived from an EMBL/GenBank/DDBJ whole genome shotgun (WGS) entry which is preliminary data.</text>
</comment>
<sequence>MNLLHGLFPFLLLLHAVGANDSPVPHAQHVERQSDSFNRIGLTRMFQTCLSIQQSEIQIALRNMHNFTLPVRSDFFRFNFNDADWTLFFGSGWDRNLNIKETAEEVLANISKMAALFETSGDKLIEIECGGPSICTSGKAGQCLPPVSFDTEVQSIVVCPLVSQFKHTTEFVKQGPLEGVFNVRTWESVLFHEFMHLDNMGYKTPINSIPFFNTVNQNHITTISAGRLVRTSATIPVYGATKCAQLAALQTSSTPILEAAINADSYTSFMTFKFFSSQAGGRNNLKDRAGTDTVDSSSAEEDQLFDNPRQVCTDLAQPLAAHCALIDVVSDTNFINLGSTCGASGSRKWCDVYSFETCQISIGWDTNELGDVGPSVSNSDVAGFVNDAHIGRDGCSPFFLNHPGVCSTIGNICSKSFVMCMKTDRQDCRPGVNPDGTIRGPSAKIPLNPVFSGNTNPGALNNFTGNSTKLAARGNNIDGYL</sequence>
<name>A0AAJ0DEN9_9PEZI</name>
<evidence type="ECO:0000313" key="2">
    <source>
        <dbReference type="EMBL" id="KAK3048807.1"/>
    </source>
</evidence>
<evidence type="ECO:0000313" key="3">
    <source>
        <dbReference type="Proteomes" id="UP001271007"/>
    </source>
</evidence>
<accession>A0AAJ0DEN9</accession>
<proteinExistence type="predicted"/>
<evidence type="ECO:0000256" key="1">
    <source>
        <dbReference type="SAM" id="SignalP"/>
    </source>
</evidence>
<protein>
    <submittedName>
        <fullName evidence="2">Uncharacterized protein</fullName>
    </submittedName>
</protein>
<gene>
    <name evidence="2" type="ORF">LTR09_009919</name>
</gene>
<dbReference type="EMBL" id="JAWDJX010000045">
    <property type="protein sequence ID" value="KAK3048807.1"/>
    <property type="molecule type" value="Genomic_DNA"/>
</dbReference>
<dbReference type="InterPro" id="IPR024079">
    <property type="entry name" value="MetalloPept_cat_dom_sf"/>
</dbReference>
<keyword evidence="1" id="KW-0732">Signal</keyword>
<feature type="chain" id="PRO_5042594310" evidence="1">
    <location>
        <begin position="20"/>
        <end position="481"/>
    </location>
</feature>
<dbReference type="AlphaFoldDB" id="A0AAJ0DEN9"/>
<dbReference type="Proteomes" id="UP001271007">
    <property type="component" value="Unassembled WGS sequence"/>
</dbReference>
<dbReference type="GO" id="GO:0008237">
    <property type="term" value="F:metallopeptidase activity"/>
    <property type="evidence" value="ECO:0007669"/>
    <property type="project" value="InterPro"/>
</dbReference>
<reference evidence="2" key="1">
    <citation type="submission" date="2023-04" db="EMBL/GenBank/DDBJ databases">
        <title>Black Yeasts Isolated from many extreme environments.</title>
        <authorList>
            <person name="Coleine C."/>
            <person name="Stajich J.E."/>
            <person name="Selbmann L."/>
        </authorList>
    </citation>
    <scope>NUCLEOTIDE SEQUENCE</scope>
    <source>
        <strain evidence="2">CCFEE 5312</strain>
    </source>
</reference>